<dbReference type="Proteomes" id="UP001432059">
    <property type="component" value="Chromosome"/>
</dbReference>
<evidence type="ECO:0000256" key="1">
    <source>
        <dbReference type="SAM" id="Phobius"/>
    </source>
</evidence>
<dbReference type="KEGG" id="bpor:BPO_1308"/>
<keyword evidence="1" id="KW-1133">Transmembrane helix</keyword>
<dbReference type="EMBL" id="CP136426">
    <property type="protein sequence ID" value="WOC51955.1"/>
    <property type="molecule type" value="Genomic_DNA"/>
</dbReference>
<dbReference type="InterPro" id="IPR038750">
    <property type="entry name" value="YczE/YyaS-like"/>
</dbReference>
<proteinExistence type="predicted"/>
<accession>A0AAU0F2J5</accession>
<gene>
    <name evidence="2" type="ORF">BPO_1308</name>
</gene>
<keyword evidence="1" id="KW-0472">Membrane</keyword>
<keyword evidence="3" id="KW-1185">Reference proteome</keyword>
<sequence length="109" mass="12726">MGAILALGLVHLPIEGACLALSEKKKWNFGVIRWTIDIFAIATTLVFYFFFNGYLTIREGTILNMLIFAPILNFFYNYFKKHPFIKSIMIENSAEEIEHYEEEMKNTHI</sequence>
<dbReference type="Pfam" id="PF19700">
    <property type="entry name" value="DUF6198"/>
    <property type="match status" value="1"/>
</dbReference>
<evidence type="ECO:0000313" key="3">
    <source>
        <dbReference type="Proteomes" id="UP001432059"/>
    </source>
</evidence>
<evidence type="ECO:0000313" key="2">
    <source>
        <dbReference type="EMBL" id="WOC51955.1"/>
    </source>
</evidence>
<reference evidence="2" key="1">
    <citation type="submission" date="2023-10" db="EMBL/GenBank/DDBJ databases">
        <title>Characterization and whole genome sequencing of a novel strain of Bergeyella porcorum QD2021 isolated from pig.</title>
        <authorList>
            <person name="Liu G."/>
            <person name="Chen C."/>
            <person name="Han X."/>
        </authorList>
    </citation>
    <scope>NUCLEOTIDE SEQUENCE</scope>
    <source>
        <strain evidence="2">QD2021</strain>
    </source>
</reference>
<feature type="transmembrane region" description="Helical" evidence="1">
    <location>
        <begin position="32"/>
        <end position="50"/>
    </location>
</feature>
<name>A0AAU0F2J5_9FLAO</name>
<protein>
    <submittedName>
        <fullName evidence="2">Uncharacterized protein</fullName>
    </submittedName>
</protein>
<dbReference type="AlphaFoldDB" id="A0AAU0F2J5"/>
<feature type="transmembrane region" description="Helical" evidence="1">
    <location>
        <begin position="62"/>
        <end position="79"/>
    </location>
</feature>
<dbReference type="RefSeq" id="WP_327983600.1">
    <property type="nucleotide sequence ID" value="NZ_CP136426.1"/>
</dbReference>
<organism evidence="2 3">
    <name type="scientific">Bergeyella porcorum</name>
    <dbReference type="NCBI Taxonomy" id="1735111"/>
    <lineage>
        <taxon>Bacteria</taxon>
        <taxon>Pseudomonadati</taxon>
        <taxon>Bacteroidota</taxon>
        <taxon>Flavobacteriia</taxon>
        <taxon>Flavobacteriales</taxon>
        <taxon>Weeksellaceae</taxon>
        <taxon>Bergeyella</taxon>
    </lineage>
</organism>
<keyword evidence="1" id="KW-0812">Transmembrane</keyword>